<dbReference type="SUPFAM" id="SSF50630">
    <property type="entry name" value="Acid proteases"/>
    <property type="match status" value="1"/>
</dbReference>
<dbReference type="Proteomes" id="UP000799779">
    <property type="component" value="Unassembled WGS sequence"/>
</dbReference>
<feature type="compositionally biased region" description="Low complexity" evidence="1">
    <location>
        <begin position="424"/>
        <end position="439"/>
    </location>
</feature>
<evidence type="ECO:0000313" key="4">
    <source>
        <dbReference type="EMBL" id="KAF2006423.1"/>
    </source>
</evidence>
<dbReference type="Gene3D" id="2.40.70.10">
    <property type="entry name" value="Acid Proteases"/>
    <property type="match status" value="1"/>
</dbReference>
<dbReference type="OrthoDB" id="5361565at2759"/>
<feature type="region of interest" description="Disordered" evidence="1">
    <location>
        <begin position="420"/>
        <end position="447"/>
    </location>
</feature>
<dbReference type="EMBL" id="ML977560">
    <property type="protein sequence ID" value="KAF2006423.1"/>
    <property type="molecule type" value="Genomic_DNA"/>
</dbReference>
<evidence type="ECO:0008006" key="6">
    <source>
        <dbReference type="Google" id="ProtNLM"/>
    </source>
</evidence>
<evidence type="ECO:0000256" key="2">
    <source>
        <dbReference type="SAM" id="Phobius"/>
    </source>
</evidence>
<feature type="signal peptide" evidence="3">
    <location>
        <begin position="1"/>
        <end position="21"/>
    </location>
</feature>
<keyword evidence="5" id="KW-1185">Reference proteome</keyword>
<evidence type="ECO:0000256" key="1">
    <source>
        <dbReference type="SAM" id="MobiDB-lite"/>
    </source>
</evidence>
<sequence>MSLQKIVAGAIASFCLLRVDAAECSPKAISLPIKRNVLSNRAEIRGIPLAVGTPARNLAVTINASSNDTYLWGPESSCPVTKDFTIETCVSTYGGIYDPKASNTSVSTSSDSIRHFPDGILASWAQETVTLDNATELSSFEIGSTSSFNEWVPQSKIGVGRSSTMLQALNKENKLTSKSYGYFQGTDFGNETREGSFILGGYDANLLDPVNNITLPTALEFQNPAVPCKEGMVLNVTGLDLTWPDGNVDKLMQDSETLTVCVVPDWPSIISFPEKYWNRTLDKTGYKPRSDGTAFSGGLYFHTQLIEKDSPGNFTGTFTITLENKLSVTFSNDQFVMVEPKIRDDGILVPAPEFANVLVENLHDRGDEDAKLGALFFAAAYLMVDHDKGEFTIAKANTEADSQKIMGIDTPNNCVAELQEGSLTSSPPKSSTTNTNKSNPTDEDQSTSLTRGAIAGIALGGVVFVSLIAGAVFFFWRRKRSAAGYEVPRTDSPPPEKVTYGYAEGRPSEMQDNDRPSEMPLHEWDHVVELPGVASTSERRTHELP</sequence>
<keyword evidence="3" id="KW-0732">Signal</keyword>
<gene>
    <name evidence="4" type="ORF">P154DRAFT_518036</name>
</gene>
<reference evidence="4" key="1">
    <citation type="journal article" date="2020" name="Stud. Mycol.">
        <title>101 Dothideomycetes genomes: a test case for predicting lifestyles and emergence of pathogens.</title>
        <authorList>
            <person name="Haridas S."/>
            <person name="Albert R."/>
            <person name="Binder M."/>
            <person name="Bloem J."/>
            <person name="Labutti K."/>
            <person name="Salamov A."/>
            <person name="Andreopoulos B."/>
            <person name="Baker S."/>
            <person name="Barry K."/>
            <person name="Bills G."/>
            <person name="Bluhm B."/>
            <person name="Cannon C."/>
            <person name="Castanera R."/>
            <person name="Culley D."/>
            <person name="Daum C."/>
            <person name="Ezra D."/>
            <person name="Gonzalez J."/>
            <person name="Henrissat B."/>
            <person name="Kuo A."/>
            <person name="Liang C."/>
            <person name="Lipzen A."/>
            <person name="Lutzoni F."/>
            <person name="Magnuson J."/>
            <person name="Mondo S."/>
            <person name="Nolan M."/>
            <person name="Ohm R."/>
            <person name="Pangilinan J."/>
            <person name="Park H.-J."/>
            <person name="Ramirez L."/>
            <person name="Alfaro M."/>
            <person name="Sun H."/>
            <person name="Tritt A."/>
            <person name="Yoshinaga Y."/>
            <person name="Zwiers L.-H."/>
            <person name="Turgeon B."/>
            <person name="Goodwin S."/>
            <person name="Spatafora J."/>
            <person name="Crous P."/>
            <person name="Grigoriev I."/>
        </authorList>
    </citation>
    <scope>NUCLEOTIDE SEQUENCE</scope>
    <source>
        <strain evidence="4">CBS 123094</strain>
    </source>
</reference>
<evidence type="ECO:0000256" key="3">
    <source>
        <dbReference type="SAM" id="SignalP"/>
    </source>
</evidence>
<protein>
    <recommendedName>
        <fullName evidence="6">Acid protease</fullName>
    </recommendedName>
</protein>
<feature type="transmembrane region" description="Helical" evidence="2">
    <location>
        <begin position="453"/>
        <end position="476"/>
    </location>
</feature>
<organism evidence="4 5">
    <name type="scientific">Amniculicola lignicola CBS 123094</name>
    <dbReference type="NCBI Taxonomy" id="1392246"/>
    <lineage>
        <taxon>Eukaryota</taxon>
        <taxon>Fungi</taxon>
        <taxon>Dikarya</taxon>
        <taxon>Ascomycota</taxon>
        <taxon>Pezizomycotina</taxon>
        <taxon>Dothideomycetes</taxon>
        <taxon>Pleosporomycetidae</taxon>
        <taxon>Pleosporales</taxon>
        <taxon>Amniculicolaceae</taxon>
        <taxon>Amniculicola</taxon>
    </lineage>
</organism>
<name>A0A6A5WX80_9PLEO</name>
<keyword evidence="2" id="KW-0812">Transmembrane</keyword>
<dbReference type="PANTHER" id="PTHR16861:SF4">
    <property type="entry name" value="SH3 DOMAIN PROTEIN (AFU_ORTHOLOGUE AFUA_1G13610)"/>
    <property type="match status" value="1"/>
</dbReference>
<feature type="compositionally biased region" description="Basic and acidic residues" evidence="1">
    <location>
        <begin position="506"/>
        <end position="524"/>
    </location>
</feature>
<keyword evidence="2" id="KW-1133">Transmembrane helix</keyword>
<dbReference type="AlphaFoldDB" id="A0A6A5WX80"/>
<feature type="chain" id="PRO_5025368722" description="Acid protease" evidence="3">
    <location>
        <begin position="22"/>
        <end position="545"/>
    </location>
</feature>
<dbReference type="PANTHER" id="PTHR16861">
    <property type="entry name" value="GLYCOPROTEIN 38"/>
    <property type="match status" value="1"/>
</dbReference>
<feature type="region of interest" description="Disordered" evidence="1">
    <location>
        <begin position="484"/>
        <end position="524"/>
    </location>
</feature>
<keyword evidence="2" id="KW-0472">Membrane</keyword>
<dbReference type="CDD" id="cd12087">
    <property type="entry name" value="TM_EGFR-like"/>
    <property type="match status" value="1"/>
</dbReference>
<accession>A0A6A5WX80</accession>
<dbReference type="InterPro" id="IPR021109">
    <property type="entry name" value="Peptidase_aspartic_dom_sf"/>
</dbReference>
<evidence type="ECO:0000313" key="5">
    <source>
        <dbReference type="Proteomes" id="UP000799779"/>
    </source>
</evidence>
<proteinExistence type="predicted"/>